<evidence type="ECO:0000256" key="2">
    <source>
        <dbReference type="ARBA" id="ARBA00022695"/>
    </source>
</evidence>
<keyword evidence="5" id="KW-0378">Hydrolase</keyword>
<dbReference type="Pfam" id="PF17917">
    <property type="entry name" value="RT_RNaseH"/>
    <property type="match status" value="1"/>
</dbReference>
<evidence type="ECO:0000256" key="6">
    <source>
        <dbReference type="ARBA" id="ARBA00022918"/>
    </source>
</evidence>
<dbReference type="OrthoDB" id="6380665at2759"/>
<evidence type="ECO:0000256" key="1">
    <source>
        <dbReference type="ARBA" id="ARBA00022679"/>
    </source>
</evidence>
<keyword evidence="1" id="KW-0808">Transferase</keyword>
<evidence type="ECO:0000313" key="8">
    <source>
        <dbReference type="EMBL" id="CDW50717.1"/>
    </source>
</evidence>
<dbReference type="GO" id="GO:0016787">
    <property type="term" value="F:hydrolase activity"/>
    <property type="evidence" value="ECO:0007669"/>
    <property type="project" value="UniProtKB-KW"/>
</dbReference>
<dbReference type="EMBL" id="HACA01033356">
    <property type="protein sequence ID" value="CDW50717.1"/>
    <property type="molecule type" value="Transcribed_RNA"/>
</dbReference>
<dbReference type="InterPro" id="IPR041373">
    <property type="entry name" value="RT_RNaseH"/>
</dbReference>
<keyword evidence="2" id="KW-0548">Nucleotidyltransferase</keyword>
<feature type="domain" description="Reverse transcriptase RNase H-like" evidence="7">
    <location>
        <begin position="14"/>
        <end position="66"/>
    </location>
</feature>
<evidence type="ECO:0000256" key="4">
    <source>
        <dbReference type="ARBA" id="ARBA00022759"/>
    </source>
</evidence>
<organism evidence="8">
    <name type="scientific">Lepeophtheirus salmonis</name>
    <name type="common">Salmon louse</name>
    <name type="synonym">Caligus salmonis</name>
    <dbReference type="NCBI Taxonomy" id="72036"/>
    <lineage>
        <taxon>Eukaryota</taxon>
        <taxon>Metazoa</taxon>
        <taxon>Ecdysozoa</taxon>
        <taxon>Arthropoda</taxon>
        <taxon>Crustacea</taxon>
        <taxon>Multicrustacea</taxon>
        <taxon>Hexanauplia</taxon>
        <taxon>Copepoda</taxon>
        <taxon>Siphonostomatoida</taxon>
        <taxon>Caligidae</taxon>
        <taxon>Lepeophtheirus</taxon>
    </lineage>
</organism>
<dbReference type="SUPFAM" id="SSF56672">
    <property type="entry name" value="DNA/RNA polymerases"/>
    <property type="match status" value="1"/>
</dbReference>
<dbReference type="AlphaFoldDB" id="A0A0K2VKI0"/>
<keyword evidence="4" id="KW-0255">Endonuclease</keyword>
<dbReference type="InterPro" id="IPR043502">
    <property type="entry name" value="DNA/RNA_pol_sf"/>
</dbReference>
<dbReference type="PANTHER" id="PTHR37984">
    <property type="entry name" value="PROTEIN CBG26694"/>
    <property type="match status" value="1"/>
</dbReference>
<keyword evidence="3" id="KW-0540">Nuclease</keyword>
<reference evidence="8" key="1">
    <citation type="submission" date="2014-05" db="EMBL/GenBank/DDBJ databases">
        <authorList>
            <person name="Chronopoulou M."/>
        </authorList>
    </citation>
    <scope>NUCLEOTIDE SEQUENCE</scope>
    <source>
        <tissue evidence="8">Whole organism</tissue>
    </source>
</reference>
<accession>A0A0K2VKI0</accession>
<feature type="non-terminal residue" evidence="8">
    <location>
        <position position="1"/>
    </location>
</feature>
<sequence>LNFKIVPIYRGHPVYGVNKYERYLMGRHFVIRTDHQPLKYIFNPNKELPAVISARISRYAIRLSMFNYTIKGSNNSLADSFSRGPLDDHILENDSTDMLMCMAIDASSVKEDELLNATRINAMIPLTSISEDRTAKFRPNMNV</sequence>
<keyword evidence="6" id="KW-0695">RNA-directed DNA polymerase</keyword>
<name>A0A0K2VKI0_LEPSM</name>
<dbReference type="GO" id="GO:0004519">
    <property type="term" value="F:endonuclease activity"/>
    <property type="evidence" value="ECO:0007669"/>
    <property type="project" value="UniProtKB-KW"/>
</dbReference>
<evidence type="ECO:0000259" key="7">
    <source>
        <dbReference type="Pfam" id="PF17917"/>
    </source>
</evidence>
<evidence type="ECO:0000256" key="5">
    <source>
        <dbReference type="ARBA" id="ARBA00022801"/>
    </source>
</evidence>
<protein>
    <submittedName>
        <fullName evidence="8">Putative LOC100535543 [Danio rerio]</fullName>
    </submittedName>
</protein>
<proteinExistence type="predicted"/>
<dbReference type="PANTHER" id="PTHR37984:SF5">
    <property type="entry name" value="PROTEIN NYNRIN-LIKE"/>
    <property type="match status" value="1"/>
</dbReference>
<dbReference type="GO" id="GO:0003964">
    <property type="term" value="F:RNA-directed DNA polymerase activity"/>
    <property type="evidence" value="ECO:0007669"/>
    <property type="project" value="UniProtKB-KW"/>
</dbReference>
<evidence type="ECO:0000256" key="3">
    <source>
        <dbReference type="ARBA" id="ARBA00022722"/>
    </source>
</evidence>
<dbReference type="InterPro" id="IPR050951">
    <property type="entry name" value="Retrovirus_Pol_polyprotein"/>
</dbReference>